<dbReference type="PaxDb" id="3218-PP1S19_11V6.1"/>
<dbReference type="Proteomes" id="UP000006727">
    <property type="component" value="Chromosome 18"/>
</dbReference>
<gene>
    <name evidence="2" type="ORF">PHYPA_022863</name>
</gene>
<feature type="compositionally biased region" description="Basic and acidic residues" evidence="1">
    <location>
        <begin position="177"/>
        <end position="190"/>
    </location>
</feature>
<evidence type="ECO:0000313" key="2">
    <source>
        <dbReference type="EMBL" id="PNR34964.1"/>
    </source>
</evidence>
<proteinExistence type="predicted"/>
<evidence type="ECO:0000313" key="4">
    <source>
        <dbReference type="Proteomes" id="UP000006727"/>
    </source>
</evidence>
<feature type="region of interest" description="Disordered" evidence="1">
    <location>
        <begin position="170"/>
        <end position="190"/>
    </location>
</feature>
<evidence type="ECO:0000256" key="1">
    <source>
        <dbReference type="SAM" id="MobiDB-lite"/>
    </source>
</evidence>
<reference evidence="2 4" key="2">
    <citation type="journal article" date="2018" name="Plant J.">
        <title>The Physcomitrella patens chromosome-scale assembly reveals moss genome structure and evolution.</title>
        <authorList>
            <person name="Lang D."/>
            <person name="Ullrich K.K."/>
            <person name="Murat F."/>
            <person name="Fuchs J."/>
            <person name="Jenkins J."/>
            <person name="Haas F.B."/>
            <person name="Piednoel M."/>
            <person name="Gundlach H."/>
            <person name="Van Bel M."/>
            <person name="Meyberg R."/>
            <person name="Vives C."/>
            <person name="Morata J."/>
            <person name="Symeonidi A."/>
            <person name="Hiss M."/>
            <person name="Muchero W."/>
            <person name="Kamisugi Y."/>
            <person name="Saleh O."/>
            <person name="Blanc G."/>
            <person name="Decker E.L."/>
            <person name="van Gessel N."/>
            <person name="Grimwood J."/>
            <person name="Hayes R.D."/>
            <person name="Graham S.W."/>
            <person name="Gunter L.E."/>
            <person name="McDaniel S.F."/>
            <person name="Hoernstein S.N.W."/>
            <person name="Larsson A."/>
            <person name="Li F.W."/>
            <person name="Perroud P.F."/>
            <person name="Phillips J."/>
            <person name="Ranjan P."/>
            <person name="Rokshar D.S."/>
            <person name="Rothfels C.J."/>
            <person name="Schneider L."/>
            <person name="Shu S."/>
            <person name="Stevenson D.W."/>
            <person name="Thummler F."/>
            <person name="Tillich M."/>
            <person name="Villarreal Aguilar J.C."/>
            <person name="Widiez T."/>
            <person name="Wong G.K."/>
            <person name="Wymore A."/>
            <person name="Zhang Y."/>
            <person name="Zimmer A.D."/>
            <person name="Quatrano R.S."/>
            <person name="Mayer K.F.X."/>
            <person name="Goodstein D."/>
            <person name="Casacuberta J.M."/>
            <person name="Vandepoele K."/>
            <person name="Reski R."/>
            <person name="Cuming A.C."/>
            <person name="Tuskan G.A."/>
            <person name="Maumus F."/>
            <person name="Salse J."/>
            <person name="Schmutz J."/>
            <person name="Rensing S.A."/>
        </authorList>
    </citation>
    <scope>NUCLEOTIDE SEQUENCE [LARGE SCALE GENOMIC DNA]</scope>
    <source>
        <strain evidence="3 4">cv. Gransden 2004</strain>
    </source>
</reference>
<sequence>MEWPWLCFRIRDISARKVRDAEGRGSCGSYDTKLISLAAQFDCSKTPFTQESGTPTTYAVSSTSLRCADGNGSEKEGNSLTYQEARLRPHVVKKRQGNTDETFLNKSVKGGQYGPRWVNGQGTRESCVSRAPSSSRKSFSELLTETDTIEFSTSRVKGPLAMAAMAAAAERAASPRRLQEEGEGGRKKIWPKHLEANEHTPLGPQSSHLEASQAVADFKENRRRHMSERASNGQANVRNRSLFRSSRKRSLLLRSHLFRRTLSPVPEALSLEEELRSKRQSSGDLPVFFTGDLQQALGGCGDNDSKDLIPSTRIHRRDEERYFLALSEKASMVTSESPLTEERDDHARVEKLHEIPPQTEQENLGGAGASPAPPLCSPGSFMRFGIGLREKIVRDGGLLDDDITTNCNRGCILYEGLDMSACTSGGEFQEENYFFFGEFSVSRSCTH</sequence>
<dbReference type="EMBL" id="ABEU02000018">
    <property type="protein sequence ID" value="PNR34964.1"/>
    <property type="molecule type" value="Genomic_DNA"/>
</dbReference>
<dbReference type="EnsemblPlants" id="Pp3c18_8070V3.1">
    <property type="protein sequence ID" value="Pp3c18_8070V3.1"/>
    <property type="gene ID" value="Pp3c18_8070"/>
</dbReference>
<reference evidence="3" key="3">
    <citation type="submission" date="2020-12" db="UniProtKB">
        <authorList>
            <consortium name="EnsemblPlants"/>
        </authorList>
    </citation>
    <scope>IDENTIFICATION</scope>
</reference>
<dbReference type="InParanoid" id="A0A2K1J0B4"/>
<protein>
    <submittedName>
        <fullName evidence="2 3">Uncharacterized protein</fullName>
    </submittedName>
</protein>
<dbReference type="Gramene" id="Pp3c18_8070V3.1">
    <property type="protein sequence ID" value="Pp3c18_8070V3.1"/>
    <property type="gene ID" value="Pp3c18_8070"/>
</dbReference>
<dbReference type="AlphaFoldDB" id="A0A2K1J0B4"/>
<accession>A0A2K1J0B4</accession>
<reference evidence="2 4" key="1">
    <citation type="journal article" date="2008" name="Science">
        <title>The Physcomitrella genome reveals evolutionary insights into the conquest of land by plants.</title>
        <authorList>
            <person name="Rensing S."/>
            <person name="Lang D."/>
            <person name="Zimmer A."/>
            <person name="Terry A."/>
            <person name="Salamov A."/>
            <person name="Shapiro H."/>
            <person name="Nishiyama T."/>
            <person name="Perroud P.-F."/>
            <person name="Lindquist E."/>
            <person name="Kamisugi Y."/>
            <person name="Tanahashi T."/>
            <person name="Sakakibara K."/>
            <person name="Fujita T."/>
            <person name="Oishi K."/>
            <person name="Shin-I T."/>
            <person name="Kuroki Y."/>
            <person name="Toyoda A."/>
            <person name="Suzuki Y."/>
            <person name="Hashimoto A."/>
            <person name="Yamaguchi K."/>
            <person name="Sugano A."/>
            <person name="Kohara Y."/>
            <person name="Fujiyama A."/>
            <person name="Anterola A."/>
            <person name="Aoki S."/>
            <person name="Ashton N."/>
            <person name="Barbazuk W.B."/>
            <person name="Barker E."/>
            <person name="Bennetzen J."/>
            <person name="Bezanilla M."/>
            <person name="Blankenship R."/>
            <person name="Cho S.H."/>
            <person name="Dutcher S."/>
            <person name="Estelle M."/>
            <person name="Fawcett J.A."/>
            <person name="Gundlach H."/>
            <person name="Hanada K."/>
            <person name="Heyl A."/>
            <person name="Hicks K.A."/>
            <person name="Hugh J."/>
            <person name="Lohr M."/>
            <person name="Mayer K."/>
            <person name="Melkozernov A."/>
            <person name="Murata T."/>
            <person name="Nelson D."/>
            <person name="Pils B."/>
            <person name="Prigge M."/>
            <person name="Reiss B."/>
            <person name="Renner T."/>
            <person name="Rombauts S."/>
            <person name="Rushton P."/>
            <person name="Sanderfoot A."/>
            <person name="Schween G."/>
            <person name="Shiu S.-H."/>
            <person name="Stueber K."/>
            <person name="Theodoulou F.L."/>
            <person name="Tu H."/>
            <person name="Van de Peer Y."/>
            <person name="Verrier P.J."/>
            <person name="Waters E."/>
            <person name="Wood A."/>
            <person name="Yang L."/>
            <person name="Cove D."/>
            <person name="Cuming A."/>
            <person name="Hasebe M."/>
            <person name="Lucas S."/>
            <person name="Mishler D.B."/>
            <person name="Reski R."/>
            <person name="Grigoriev I."/>
            <person name="Quatrano R.S."/>
            <person name="Boore J.L."/>
        </authorList>
    </citation>
    <scope>NUCLEOTIDE SEQUENCE [LARGE SCALE GENOMIC DNA]</scope>
    <source>
        <strain evidence="3 4">cv. Gransden 2004</strain>
    </source>
</reference>
<evidence type="ECO:0000313" key="3">
    <source>
        <dbReference type="EnsemblPlants" id="Pp3c18_8070V3.1"/>
    </source>
</evidence>
<organism evidence="2">
    <name type="scientific">Physcomitrium patens</name>
    <name type="common">Spreading-leaved earth moss</name>
    <name type="synonym">Physcomitrella patens</name>
    <dbReference type="NCBI Taxonomy" id="3218"/>
    <lineage>
        <taxon>Eukaryota</taxon>
        <taxon>Viridiplantae</taxon>
        <taxon>Streptophyta</taxon>
        <taxon>Embryophyta</taxon>
        <taxon>Bryophyta</taxon>
        <taxon>Bryophytina</taxon>
        <taxon>Bryopsida</taxon>
        <taxon>Funariidae</taxon>
        <taxon>Funariales</taxon>
        <taxon>Funariaceae</taxon>
        <taxon>Physcomitrium</taxon>
    </lineage>
</organism>
<dbReference type="Gramene" id="Pp3c18_8070V3.2">
    <property type="protein sequence ID" value="Pp3c18_8070V3.2"/>
    <property type="gene ID" value="Pp3c18_8070"/>
</dbReference>
<feature type="region of interest" description="Disordered" evidence="1">
    <location>
        <begin position="106"/>
        <end position="132"/>
    </location>
</feature>
<keyword evidence="4" id="KW-1185">Reference proteome</keyword>
<name>A0A2K1J0B4_PHYPA</name>
<dbReference type="EnsemblPlants" id="Pp3c18_8070V3.2">
    <property type="protein sequence ID" value="Pp3c18_8070V3.2"/>
    <property type="gene ID" value="Pp3c18_8070"/>
</dbReference>